<organism evidence="3 4">
    <name type="scientific">Photobacterium aquae</name>
    <dbReference type="NCBI Taxonomy" id="1195763"/>
    <lineage>
        <taxon>Bacteria</taxon>
        <taxon>Pseudomonadati</taxon>
        <taxon>Pseudomonadota</taxon>
        <taxon>Gammaproteobacteria</taxon>
        <taxon>Vibrionales</taxon>
        <taxon>Vibrionaceae</taxon>
        <taxon>Photobacterium</taxon>
    </lineage>
</organism>
<dbReference type="PROSITE" id="PS50883">
    <property type="entry name" value="EAL"/>
    <property type="match status" value="1"/>
</dbReference>
<keyword evidence="4" id="KW-1185">Reference proteome</keyword>
<evidence type="ECO:0000259" key="2">
    <source>
        <dbReference type="PROSITE" id="PS50883"/>
    </source>
</evidence>
<reference evidence="3 4" key="1">
    <citation type="submission" date="2015-05" db="EMBL/GenBank/DDBJ databases">
        <title>Photobacterium galathea sp. nov.</title>
        <authorList>
            <person name="Machado H."/>
            <person name="Gram L."/>
        </authorList>
    </citation>
    <scope>NUCLEOTIDE SEQUENCE [LARGE SCALE GENOMIC DNA]</scope>
    <source>
        <strain evidence="3 4">CGMCC 1.12159</strain>
    </source>
</reference>
<keyword evidence="1" id="KW-1133">Transmembrane helix</keyword>
<dbReference type="InterPro" id="IPR001633">
    <property type="entry name" value="EAL_dom"/>
</dbReference>
<dbReference type="InterPro" id="IPR050706">
    <property type="entry name" value="Cyclic-di-GMP_PDE-like"/>
</dbReference>
<feature type="domain" description="EAL" evidence="2">
    <location>
        <begin position="250"/>
        <end position="505"/>
    </location>
</feature>
<keyword evidence="1" id="KW-0472">Membrane</keyword>
<dbReference type="InterPro" id="IPR035919">
    <property type="entry name" value="EAL_sf"/>
</dbReference>
<dbReference type="SMART" id="SM00052">
    <property type="entry name" value="EAL"/>
    <property type="match status" value="1"/>
</dbReference>
<comment type="caution">
    <text evidence="3">The sequence shown here is derived from an EMBL/GenBank/DDBJ whole genome shotgun (WGS) entry which is preliminary data.</text>
</comment>
<dbReference type="CDD" id="cd01948">
    <property type="entry name" value="EAL"/>
    <property type="match status" value="1"/>
</dbReference>
<evidence type="ECO:0000256" key="1">
    <source>
        <dbReference type="SAM" id="Phobius"/>
    </source>
</evidence>
<evidence type="ECO:0000313" key="4">
    <source>
        <dbReference type="Proteomes" id="UP000036097"/>
    </source>
</evidence>
<name>A0A0J1H5Y1_9GAMM</name>
<feature type="transmembrane region" description="Helical" evidence="1">
    <location>
        <begin position="224"/>
        <end position="243"/>
    </location>
</feature>
<sequence>MKKLEITVFVSAFLLASMIFVVSVNKLSQRQVTYVSQAMLDRINSNFGQLEERLIQIDQQYPPCSMLAREELMQLTFDSGSVEEISYIQNNTLKCSDRDSHILTSTHTDISVNISALDSRYYFYRDINSRTGNVNLFFMLQGSSGWYRVLLNSGFVNYWLASIATTRHVFACIGYGKQVNPLCQNFSAPHRNPIFDMRTTSEHYPIVVHVGYSPYMLWCQIKSYLYIGLVFILGSACFCTWLTRRFANEQKSQRSDLQRGIEHNEFVNYYQPIIENKTGEWIGAELLVRWHHPRHGLVLPMAFIPQAEETGQICALTLKMIENAANEKLAVMTMKKPFYISVNVTASMIANKAFVEPLIALIQQHQSLRHNFVLEFSERDSFANSDINELKQAMQRLRDVGVTWALDDFGTGYAGLSTLRELSFDIIKIDRSFVAGSATDSVTQSILSNMADMGRTLKCKLIAEGVELKEQAEQIDALGIPYSQGYYYAKPMPFSRFIAKFKIYSMQTTAITRNQHENVGVSA</sequence>
<dbReference type="PATRIC" id="fig|1195763.3.peg.1299"/>
<evidence type="ECO:0000313" key="3">
    <source>
        <dbReference type="EMBL" id="KLV07128.1"/>
    </source>
</evidence>
<dbReference type="Gene3D" id="3.20.20.450">
    <property type="entry name" value="EAL domain"/>
    <property type="match status" value="1"/>
</dbReference>
<dbReference type="Proteomes" id="UP000036097">
    <property type="component" value="Unassembled WGS sequence"/>
</dbReference>
<dbReference type="AlphaFoldDB" id="A0A0J1H5Y1"/>
<dbReference type="PANTHER" id="PTHR33121">
    <property type="entry name" value="CYCLIC DI-GMP PHOSPHODIESTERASE PDEF"/>
    <property type="match status" value="1"/>
</dbReference>
<dbReference type="STRING" id="1195763.ABT56_06115"/>
<feature type="transmembrane region" description="Helical" evidence="1">
    <location>
        <begin position="6"/>
        <end position="24"/>
    </location>
</feature>
<accession>A0A0J1H5Y1</accession>
<gene>
    <name evidence="3" type="ORF">ABT56_06115</name>
</gene>
<dbReference type="SUPFAM" id="SSF141868">
    <property type="entry name" value="EAL domain-like"/>
    <property type="match status" value="1"/>
</dbReference>
<dbReference type="PANTHER" id="PTHR33121:SF80">
    <property type="entry name" value="CYCLIC DI-GMP PHOSPHODIESTERASE PDEL"/>
    <property type="match status" value="1"/>
</dbReference>
<proteinExistence type="predicted"/>
<dbReference type="Pfam" id="PF00563">
    <property type="entry name" value="EAL"/>
    <property type="match status" value="1"/>
</dbReference>
<dbReference type="RefSeq" id="WP_047877978.1">
    <property type="nucleotide sequence ID" value="NZ_LDOT01000006.1"/>
</dbReference>
<keyword evidence="1" id="KW-0812">Transmembrane</keyword>
<dbReference type="EMBL" id="LDOT01000006">
    <property type="protein sequence ID" value="KLV07128.1"/>
    <property type="molecule type" value="Genomic_DNA"/>
</dbReference>
<dbReference type="GO" id="GO:0071111">
    <property type="term" value="F:cyclic-guanylate-specific phosphodiesterase activity"/>
    <property type="evidence" value="ECO:0007669"/>
    <property type="project" value="InterPro"/>
</dbReference>
<dbReference type="OrthoDB" id="675397at2"/>
<protein>
    <recommendedName>
        <fullName evidence="2">EAL domain-containing protein</fullName>
    </recommendedName>
</protein>